<gene>
    <name evidence="4" type="ORF">IAC04_06355</name>
</gene>
<dbReference type="EMBL" id="DXAW01000109">
    <property type="protein sequence ID" value="HIZ86093.1"/>
    <property type="molecule type" value="Genomic_DNA"/>
</dbReference>
<dbReference type="CDD" id="cd02440">
    <property type="entry name" value="AdoMet_MTases"/>
    <property type="match status" value="1"/>
</dbReference>
<protein>
    <submittedName>
        <fullName evidence="4">Class I SAM-dependent methyltransferase</fullName>
        <ecNumber evidence="4">2.1.1.-</ecNumber>
    </submittedName>
</protein>
<dbReference type="PROSITE" id="PS51682">
    <property type="entry name" value="SAM_OMT_I"/>
    <property type="match status" value="1"/>
</dbReference>
<dbReference type="InterPro" id="IPR029063">
    <property type="entry name" value="SAM-dependent_MTases_sf"/>
</dbReference>
<dbReference type="GO" id="GO:0032259">
    <property type="term" value="P:methylation"/>
    <property type="evidence" value="ECO:0007669"/>
    <property type="project" value="UniProtKB-KW"/>
</dbReference>
<dbReference type="GO" id="GO:0008171">
    <property type="term" value="F:O-methyltransferase activity"/>
    <property type="evidence" value="ECO:0007669"/>
    <property type="project" value="InterPro"/>
</dbReference>
<dbReference type="InterPro" id="IPR002935">
    <property type="entry name" value="SAM_O-MeTrfase"/>
</dbReference>
<dbReference type="GO" id="GO:0008757">
    <property type="term" value="F:S-adenosylmethionine-dependent methyltransferase activity"/>
    <property type="evidence" value="ECO:0007669"/>
    <property type="project" value="TreeGrafter"/>
</dbReference>
<keyword evidence="1 4" id="KW-0489">Methyltransferase</keyword>
<accession>A0A9D2GRK2</accession>
<dbReference type="Pfam" id="PF01596">
    <property type="entry name" value="Methyltransf_3"/>
    <property type="match status" value="1"/>
</dbReference>
<reference evidence="4" key="2">
    <citation type="submission" date="2021-04" db="EMBL/GenBank/DDBJ databases">
        <authorList>
            <person name="Gilroy R."/>
        </authorList>
    </citation>
    <scope>NUCLEOTIDE SEQUENCE</scope>
    <source>
        <strain evidence="4">Gambia16-554</strain>
    </source>
</reference>
<keyword evidence="3" id="KW-0949">S-adenosyl-L-methionine</keyword>
<proteinExistence type="predicted"/>
<comment type="caution">
    <text evidence="4">The sequence shown here is derived from an EMBL/GenBank/DDBJ whole genome shotgun (WGS) entry which is preliminary data.</text>
</comment>
<reference evidence="4" key="1">
    <citation type="journal article" date="2021" name="PeerJ">
        <title>Extensive microbial diversity within the chicken gut microbiome revealed by metagenomics and culture.</title>
        <authorList>
            <person name="Gilroy R."/>
            <person name="Ravi A."/>
            <person name="Getino M."/>
            <person name="Pursley I."/>
            <person name="Horton D.L."/>
            <person name="Alikhan N.F."/>
            <person name="Baker D."/>
            <person name="Gharbi K."/>
            <person name="Hall N."/>
            <person name="Watson M."/>
            <person name="Adriaenssens E.M."/>
            <person name="Foster-Nyarko E."/>
            <person name="Jarju S."/>
            <person name="Secka A."/>
            <person name="Antonio M."/>
            <person name="Oren A."/>
            <person name="Chaudhuri R.R."/>
            <person name="La Ragione R."/>
            <person name="Hildebrand F."/>
            <person name="Pallen M.J."/>
        </authorList>
    </citation>
    <scope>NUCLEOTIDE SEQUENCE</scope>
    <source>
        <strain evidence="4">Gambia16-554</strain>
    </source>
</reference>
<name>A0A9D2GRK2_9BACT</name>
<evidence type="ECO:0000313" key="4">
    <source>
        <dbReference type="EMBL" id="HIZ86093.1"/>
    </source>
</evidence>
<dbReference type="EC" id="2.1.1.-" evidence="4"/>
<sequence>MDAATLDKALQYIERETHLRTKSYRMLSDGIQGGFLQAFSLMVKPQAILEIGTFTGYATLCLYRGLKEDGILDTLEKDDEMTDIFTTAFSMAGADRIRSRIGDAKAIIPTLNRTYDIVYIDADKREYPLYYDLVFDKVRPGGYILADNVLWSGKTTAPVSSGDRQTAAIMEFNKKTASDPRVEKLVLPIRDGLALMRIKG</sequence>
<dbReference type="SUPFAM" id="SSF53335">
    <property type="entry name" value="S-adenosyl-L-methionine-dependent methyltransferases"/>
    <property type="match status" value="1"/>
</dbReference>
<dbReference type="PANTHER" id="PTHR10509:SF14">
    <property type="entry name" value="CAFFEOYL-COA O-METHYLTRANSFERASE 3-RELATED"/>
    <property type="match status" value="1"/>
</dbReference>
<dbReference type="AlphaFoldDB" id="A0A9D2GRK2"/>
<dbReference type="Proteomes" id="UP000824115">
    <property type="component" value="Unassembled WGS sequence"/>
</dbReference>
<dbReference type="PANTHER" id="PTHR10509">
    <property type="entry name" value="O-METHYLTRANSFERASE-RELATED"/>
    <property type="match status" value="1"/>
</dbReference>
<dbReference type="InterPro" id="IPR050362">
    <property type="entry name" value="Cation-dep_OMT"/>
</dbReference>
<evidence type="ECO:0000256" key="2">
    <source>
        <dbReference type="ARBA" id="ARBA00022679"/>
    </source>
</evidence>
<evidence type="ECO:0000313" key="5">
    <source>
        <dbReference type="Proteomes" id="UP000824115"/>
    </source>
</evidence>
<dbReference type="Gene3D" id="3.40.50.150">
    <property type="entry name" value="Vaccinia Virus protein VP39"/>
    <property type="match status" value="1"/>
</dbReference>
<organism evidence="4 5">
    <name type="scientific">Candidatus Coprenecus stercoravium</name>
    <dbReference type="NCBI Taxonomy" id="2840735"/>
    <lineage>
        <taxon>Bacteria</taxon>
        <taxon>Pseudomonadati</taxon>
        <taxon>Bacteroidota</taxon>
        <taxon>Bacteroidia</taxon>
        <taxon>Bacteroidales</taxon>
        <taxon>Rikenellaceae</taxon>
        <taxon>Rikenellaceae incertae sedis</taxon>
        <taxon>Candidatus Coprenecus</taxon>
    </lineage>
</organism>
<evidence type="ECO:0000256" key="1">
    <source>
        <dbReference type="ARBA" id="ARBA00022603"/>
    </source>
</evidence>
<keyword evidence="2 4" id="KW-0808">Transferase</keyword>
<evidence type="ECO:0000256" key="3">
    <source>
        <dbReference type="ARBA" id="ARBA00022691"/>
    </source>
</evidence>